<dbReference type="Gene3D" id="3.10.180.10">
    <property type="entry name" value="2,3-Dihydroxybiphenyl 1,2-Dioxygenase, domain 1"/>
    <property type="match status" value="1"/>
</dbReference>
<dbReference type="OrthoDB" id="21342at2"/>
<sequence>MIGHIGINVPDLQTAKSYYDVFMPLLGFEEFFSTEDEFSYRPAGGKPGAYLFIYPASEPGDYSRHRAGLQHVAFMVSSRSVVEKVHERVTELGATVLHEPRVFPEYPQPYYATFWLDPFGIMLEAVCHHDRD</sequence>
<dbReference type="PANTHER" id="PTHR35006:SF2">
    <property type="entry name" value="GLYOXALASE FAMILY PROTEIN (AFU_ORTHOLOGUE AFUA_5G14830)"/>
    <property type="match status" value="1"/>
</dbReference>
<organism evidence="2 3">
    <name type="scientific">Nonomuraea zeae</name>
    <dbReference type="NCBI Taxonomy" id="1642303"/>
    <lineage>
        <taxon>Bacteria</taxon>
        <taxon>Bacillati</taxon>
        <taxon>Actinomycetota</taxon>
        <taxon>Actinomycetes</taxon>
        <taxon>Streptosporangiales</taxon>
        <taxon>Streptosporangiaceae</taxon>
        <taxon>Nonomuraea</taxon>
    </lineage>
</organism>
<dbReference type="PANTHER" id="PTHR35006">
    <property type="entry name" value="GLYOXALASE FAMILY PROTEIN (AFU_ORTHOLOGUE AFUA_5G14830)"/>
    <property type="match status" value="1"/>
</dbReference>
<dbReference type="InterPro" id="IPR029068">
    <property type="entry name" value="Glyas_Bleomycin-R_OHBP_Dase"/>
</dbReference>
<dbReference type="RefSeq" id="WP_138687539.1">
    <property type="nucleotide sequence ID" value="NZ_JBHSAZ010000052.1"/>
</dbReference>
<keyword evidence="3" id="KW-1185">Reference proteome</keyword>
<gene>
    <name evidence="2" type="ORF">ETD85_00450</name>
</gene>
<evidence type="ECO:0000313" key="3">
    <source>
        <dbReference type="Proteomes" id="UP000306628"/>
    </source>
</evidence>
<keyword evidence="2" id="KW-0223">Dioxygenase</keyword>
<keyword evidence="2" id="KW-0560">Oxidoreductase</keyword>
<dbReference type="InterPro" id="IPR004360">
    <property type="entry name" value="Glyas_Fos-R_dOase_dom"/>
</dbReference>
<dbReference type="PROSITE" id="PS51819">
    <property type="entry name" value="VOC"/>
    <property type="match status" value="1"/>
</dbReference>
<dbReference type="Pfam" id="PF00903">
    <property type="entry name" value="Glyoxalase"/>
    <property type="match status" value="1"/>
</dbReference>
<comment type="caution">
    <text evidence="2">The sequence shown here is derived from an EMBL/GenBank/DDBJ whole genome shotgun (WGS) entry which is preliminary data.</text>
</comment>
<dbReference type="EMBL" id="VCKX01000001">
    <property type="protein sequence ID" value="TMR39883.1"/>
    <property type="molecule type" value="Genomic_DNA"/>
</dbReference>
<dbReference type="AlphaFoldDB" id="A0A5S4H3Q7"/>
<dbReference type="SUPFAM" id="SSF54593">
    <property type="entry name" value="Glyoxalase/Bleomycin resistance protein/Dihydroxybiphenyl dioxygenase"/>
    <property type="match status" value="1"/>
</dbReference>
<dbReference type="GO" id="GO:0051213">
    <property type="term" value="F:dioxygenase activity"/>
    <property type="evidence" value="ECO:0007669"/>
    <property type="project" value="UniProtKB-KW"/>
</dbReference>
<dbReference type="InterPro" id="IPR037523">
    <property type="entry name" value="VOC_core"/>
</dbReference>
<accession>A0A5S4H3Q7</accession>
<feature type="domain" description="VOC" evidence="1">
    <location>
        <begin position="1"/>
        <end position="128"/>
    </location>
</feature>
<protein>
    <submittedName>
        <fullName evidence="2">Extradiol dioxygenase</fullName>
    </submittedName>
</protein>
<name>A0A5S4H3Q7_9ACTN</name>
<evidence type="ECO:0000259" key="1">
    <source>
        <dbReference type="PROSITE" id="PS51819"/>
    </source>
</evidence>
<reference evidence="2 3" key="1">
    <citation type="submission" date="2019-05" db="EMBL/GenBank/DDBJ databases">
        <title>Draft genome sequence of Nonomuraea zeae DSM 100528.</title>
        <authorList>
            <person name="Saricaoglu S."/>
            <person name="Isik K."/>
        </authorList>
    </citation>
    <scope>NUCLEOTIDE SEQUENCE [LARGE SCALE GENOMIC DNA]</scope>
    <source>
        <strain evidence="2 3">DSM 100528</strain>
    </source>
</reference>
<proteinExistence type="predicted"/>
<evidence type="ECO:0000313" key="2">
    <source>
        <dbReference type="EMBL" id="TMR39883.1"/>
    </source>
</evidence>
<dbReference type="Proteomes" id="UP000306628">
    <property type="component" value="Unassembled WGS sequence"/>
</dbReference>